<evidence type="ECO:0000256" key="4">
    <source>
        <dbReference type="ARBA" id="ARBA00022737"/>
    </source>
</evidence>
<dbReference type="Gramene" id="Pp3c15_7590V3.1">
    <property type="protein sequence ID" value="Pp3c15_7590V3.1"/>
    <property type="gene ID" value="Pp3c15_7590"/>
</dbReference>
<keyword evidence="10" id="KW-1185">Reference proteome</keyword>
<dbReference type="InterPro" id="IPR016024">
    <property type="entry name" value="ARM-type_fold"/>
</dbReference>
<dbReference type="PaxDb" id="3218-PP1S189_55V6.1"/>
<organism evidence="8">
    <name type="scientific">Physcomitrium patens</name>
    <name type="common">Spreading-leaved earth moss</name>
    <name type="synonym">Physcomitrella patens</name>
    <dbReference type="NCBI Taxonomy" id="3218"/>
    <lineage>
        <taxon>Eukaryota</taxon>
        <taxon>Viridiplantae</taxon>
        <taxon>Streptophyta</taxon>
        <taxon>Embryophyta</taxon>
        <taxon>Bryophyta</taxon>
        <taxon>Bryophytina</taxon>
        <taxon>Bryopsida</taxon>
        <taxon>Funariidae</taxon>
        <taxon>Funariales</taxon>
        <taxon>Funariaceae</taxon>
        <taxon>Physcomitrium</taxon>
    </lineage>
</organism>
<dbReference type="Gramene" id="Pp3c15_7590V3.2">
    <property type="protein sequence ID" value="Pp3c15_7590V3.2"/>
    <property type="gene ID" value="Pp3c15_7590"/>
</dbReference>
<name>A9T9J9_PHYPA</name>
<dbReference type="Pfam" id="PF00514">
    <property type="entry name" value="Arm"/>
    <property type="match status" value="1"/>
</dbReference>
<reference evidence="8 10" key="1">
    <citation type="journal article" date="2008" name="Science">
        <title>The Physcomitrella genome reveals evolutionary insights into the conquest of land by plants.</title>
        <authorList>
            <person name="Rensing S."/>
            <person name="Lang D."/>
            <person name="Zimmer A."/>
            <person name="Terry A."/>
            <person name="Salamov A."/>
            <person name="Shapiro H."/>
            <person name="Nishiyama T."/>
            <person name="Perroud P.-F."/>
            <person name="Lindquist E."/>
            <person name="Kamisugi Y."/>
            <person name="Tanahashi T."/>
            <person name="Sakakibara K."/>
            <person name="Fujita T."/>
            <person name="Oishi K."/>
            <person name="Shin-I T."/>
            <person name="Kuroki Y."/>
            <person name="Toyoda A."/>
            <person name="Suzuki Y."/>
            <person name="Hashimoto A."/>
            <person name="Yamaguchi K."/>
            <person name="Sugano A."/>
            <person name="Kohara Y."/>
            <person name="Fujiyama A."/>
            <person name="Anterola A."/>
            <person name="Aoki S."/>
            <person name="Ashton N."/>
            <person name="Barbazuk W.B."/>
            <person name="Barker E."/>
            <person name="Bennetzen J."/>
            <person name="Bezanilla M."/>
            <person name="Blankenship R."/>
            <person name="Cho S.H."/>
            <person name="Dutcher S."/>
            <person name="Estelle M."/>
            <person name="Fawcett J.A."/>
            <person name="Gundlach H."/>
            <person name="Hanada K."/>
            <person name="Heyl A."/>
            <person name="Hicks K.A."/>
            <person name="Hugh J."/>
            <person name="Lohr M."/>
            <person name="Mayer K."/>
            <person name="Melkozernov A."/>
            <person name="Murata T."/>
            <person name="Nelson D."/>
            <person name="Pils B."/>
            <person name="Prigge M."/>
            <person name="Reiss B."/>
            <person name="Renner T."/>
            <person name="Rombauts S."/>
            <person name="Rushton P."/>
            <person name="Sanderfoot A."/>
            <person name="Schween G."/>
            <person name="Shiu S.-H."/>
            <person name="Stueber K."/>
            <person name="Theodoulou F.L."/>
            <person name="Tu H."/>
            <person name="Van de Peer Y."/>
            <person name="Verrier P.J."/>
            <person name="Waters E."/>
            <person name="Wood A."/>
            <person name="Yang L."/>
            <person name="Cove D."/>
            <person name="Cuming A."/>
            <person name="Hasebe M."/>
            <person name="Lucas S."/>
            <person name="Mishler D.B."/>
            <person name="Reski R."/>
            <person name="Grigoriev I."/>
            <person name="Quatrano R.S."/>
            <person name="Boore J.L."/>
        </authorList>
    </citation>
    <scope>NUCLEOTIDE SEQUENCE [LARGE SCALE GENOMIC DNA]</scope>
    <source>
        <strain evidence="9 10">cv. Gransden 2004</strain>
    </source>
</reference>
<evidence type="ECO:0000256" key="5">
    <source>
        <dbReference type="ARBA" id="ARBA00023242"/>
    </source>
</evidence>
<dbReference type="GO" id="GO:0034657">
    <property type="term" value="C:GID complex"/>
    <property type="evidence" value="ECO:0000318"/>
    <property type="project" value="GO_Central"/>
</dbReference>
<dbReference type="GeneID" id="112292657"/>
<feature type="repeat" description="ARM" evidence="6">
    <location>
        <begin position="176"/>
        <end position="208"/>
    </location>
</feature>
<dbReference type="FunFam" id="1.25.10.10:FF:000416">
    <property type="entry name" value="Armadillo repeat-containing protein 8"/>
    <property type="match status" value="1"/>
</dbReference>
<reference evidence="9" key="3">
    <citation type="submission" date="2020-12" db="UniProtKB">
        <authorList>
            <consortium name="EnsemblPlants"/>
        </authorList>
    </citation>
    <scope>IDENTIFICATION</scope>
</reference>
<dbReference type="RefSeq" id="XP_024397136.1">
    <property type="nucleotide sequence ID" value="XM_024541368.2"/>
</dbReference>
<sequence length="654" mass="70989">MPASATWARPEDLVESLSSLDNTARLKALRDVKNQIIGNKTKKLSYIKLGAVPRVVEILASDTEIPLLVQSAAAVGSFACGIDAGVRAVLDSGVLPHLLKMLQNGDTKVAETCARALKMIFHSPLAPKSDMFQGHRMELLLQLLNHDNENVSEVAARVLARCCESKEHQQALADAGGLQSLVSLLAGSTKIREAALDALAALTKNNKQISETVIKMHNGDALISIIRLIKDKSPLSRLLACMCLANIGKACPGGYAQEGEVRATMLGILMKLLEEAGQAGEDSPGVLADLVANNEELQKAAAEKKAIEKLAEFLLREEVPYKQLEGVLWGLTELCAKLEESRRQLLELKVEGSLVAALRHPCEGVKVAACSCIASLSRSVKNLRTSLASEQFVRPLLQLMNDPCPGVQGAALTVVGNIVLDFTPQKLVFMQTDGIAQLTNLSQSMDHTLRRNAVLALKNLLFMADVTVKRRVMAELTVSTLCDLIRDPEEEVQEQAVSLVRNLVHGDPDFIEQIFSDGSMLFQAVEKQLTNHRLEVSVQALYVMNNVACGSEVHKEAVLASVLRSRSGNKSSWLICFLQDMSNPQLRVVAVVCIINLLDPAGGDISSRVMRLREAGVEAQLRKMVDDSCLDVKYHVKSALECFTPATVTTSSGR</sequence>
<dbReference type="SMART" id="SM00185">
    <property type="entry name" value="ARM"/>
    <property type="match status" value="8"/>
</dbReference>
<dbReference type="eggNOG" id="KOG1293">
    <property type="taxonomic scope" value="Eukaryota"/>
</dbReference>
<evidence type="ECO:0000313" key="9">
    <source>
        <dbReference type="EnsemblPlants" id="Pp3c15_7590V3.1"/>
    </source>
</evidence>
<dbReference type="EnsemblPlants" id="Pp3c15_7590V3.3">
    <property type="protein sequence ID" value="Pp3c15_7590V3.3"/>
    <property type="gene ID" value="Pp3c15_7590"/>
</dbReference>
<dbReference type="Proteomes" id="UP000006727">
    <property type="component" value="Chromosome 15"/>
</dbReference>
<dbReference type="Gramene" id="Pp3c15_7590V3.4">
    <property type="protein sequence ID" value="Pp3c15_7590V3.4"/>
    <property type="gene ID" value="Pp3c15_7590"/>
</dbReference>
<dbReference type="GO" id="GO:0005737">
    <property type="term" value="C:cytoplasm"/>
    <property type="evidence" value="ECO:0007669"/>
    <property type="project" value="UniProtKB-SubCell"/>
</dbReference>
<dbReference type="EnsemblPlants" id="Pp3c15_7590V3.4">
    <property type="protein sequence ID" value="Pp3c15_7590V3.4"/>
    <property type="gene ID" value="Pp3c15_7590"/>
</dbReference>
<dbReference type="KEGG" id="ppp:112292657"/>
<dbReference type="Gene3D" id="1.25.10.10">
    <property type="entry name" value="Leucine-rich Repeat Variant"/>
    <property type="match status" value="2"/>
</dbReference>
<evidence type="ECO:0000256" key="6">
    <source>
        <dbReference type="PROSITE-ProRule" id="PRU00259"/>
    </source>
</evidence>
<dbReference type="PANTHER" id="PTHR15651:SF7">
    <property type="entry name" value="ARMADILLO REPEAT-CONTAINING PROTEIN 8"/>
    <property type="match status" value="1"/>
</dbReference>
<evidence type="ECO:0000313" key="8">
    <source>
        <dbReference type="EMBL" id="PNR39188.1"/>
    </source>
</evidence>
<dbReference type="PROSITE" id="PS50176">
    <property type="entry name" value="ARM_REPEAT"/>
    <property type="match status" value="1"/>
</dbReference>
<evidence type="ECO:0000256" key="1">
    <source>
        <dbReference type="ARBA" id="ARBA00004123"/>
    </source>
</evidence>
<dbReference type="FunFam" id="1.25.10.10:FF:000803">
    <property type="entry name" value="Predicted protein"/>
    <property type="match status" value="1"/>
</dbReference>
<dbReference type="EnsemblPlants" id="Pp3c15_7590V3.1">
    <property type="protein sequence ID" value="Pp3c15_7590V3.1"/>
    <property type="gene ID" value="Pp3c15_7590"/>
</dbReference>
<evidence type="ECO:0000256" key="2">
    <source>
        <dbReference type="ARBA" id="ARBA00004496"/>
    </source>
</evidence>
<dbReference type="InterPro" id="IPR000225">
    <property type="entry name" value="Armadillo"/>
</dbReference>
<accession>A9T9J9</accession>
<dbReference type="EnsemblPlants" id="Pp3c15_7590V3.2">
    <property type="protein sequence ID" value="Pp3c15_7590V3.2"/>
    <property type="gene ID" value="Pp3c15_7590"/>
</dbReference>
<evidence type="ECO:0000256" key="7">
    <source>
        <dbReference type="SAM" id="Coils"/>
    </source>
</evidence>
<protein>
    <submittedName>
        <fullName evidence="8 9">Uncharacterized protein</fullName>
    </submittedName>
</protein>
<dbReference type="OMA" id="KGTDQHV"/>
<proteinExistence type="predicted"/>
<dbReference type="SUPFAM" id="SSF48371">
    <property type="entry name" value="ARM repeat"/>
    <property type="match status" value="1"/>
</dbReference>
<dbReference type="GO" id="GO:0005634">
    <property type="term" value="C:nucleus"/>
    <property type="evidence" value="ECO:0007669"/>
    <property type="project" value="UniProtKB-SubCell"/>
</dbReference>
<keyword evidence="4" id="KW-0677">Repeat</keyword>
<dbReference type="AlphaFoldDB" id="A9T9J9"/>
<feature type="coiled-coil region" evidence="7">
    <location>
        <begin position="287"/>
        <end position="351"/>
    </location>
</feature>
<dbReference type="HOGENOM" id="CLU_002741_1_0_1"/>
<dbReference type="PANTHER" id="PTHR15651">
    <property type="entry name" value="ARMADILLO REPEAT-CONTAINING PROTEIN 8"/>
    <property type="match status" value="1"/>
</dbReference>
<dbReference type="GO" id="GO:0043161">
    <property type="term" value="P:proteasome-mediated ubiquitin-dependent protein catabolic process"/>
    <property type="evidence" value="ECO:0000318"/>
    <property type="project" value="GO_Central"/>
</dbReference>
<keyword evidence="5" id="KW-0539">Nucleus</keyword>
<evidence type="ECO:0000313" key="10">
    <source>
        <dbReference type="Proteomes" id="UP000006727"/>
    </source>
</evidence>
<dbReference type="STRING" id="3218.A9T9J9"/>
<dbReference type="EMBL" id="ABEU02000015">
    <property type="protein sequence ID" value="PNR39188.1"/>
    <property type="molecule type" value="Genomic_DNA"/>
</dbReference>
<dbReference type="FunCoup" id="A9T9J9">
    <property type="interactions" value="3015"/>
</dbReference>
<keyword evidence="7" id="KW-0175">Coiled coil</keyword>
<dbReference type="InterPro" id="IPR011989">
    <property type="entry name" value="ARM-like"/>
</dbReference>
<dbReference type="InterPro" id="IPR038739">
    <property type="entry name" value="ARMC8/Vid28"/>
</dbReference>
<dbReference type="OrthoDB" id="5559898at2759"/>
<comment type="subcellular location">
    <subcellularLocation>
        <location evidence="2">Cytoplasm</location>
    </subcellularLocation>
    <subcellularLocation>
        <location evidence="1">Nucleus</location>
    </subcellularLocation>
</comment>
<keyword evidence="3" id="KW-0963">Cytoplasm</keyword>
<gene>
    <name evidence="9" type="primary">LOC112292657</name>
    <name evidence="8" type="ORF">PHYPA_019466</name>
</gene>
<dbReference type="Gramene" id="Pp3c15_7590V3.3">
    <property type="protein sequence ID" value="Pp3c15_7590V3.3"/>
    <property type="gene ID" value="Pp3c15_7590"/>
</dbReference>
<evidence type="ECO:0000256" key="3">
    <source>
        <dbReference type="ARBA" id="ARBA00022490"/>
    </source>
</evidence>
<reference evidence="8 10" key="2">
    <citation type="journal article" date="2018" name="Plant J.">
        <title>The Physcomitrella patens chromosome-scale assembly reveals moss genome structure and evolution.</title>
        <authorList>
            <person name="Lang D."/>
            <person name="Ullrich K.K."/>
            <person name="Murat F."/>
            <person name="Fuchs J."/>
            <person name="Jenkins J."/>
            <person name="Haas F.B."/>
            <person name="Piednoel M."/>
            <person name="Gundlach H."/>
            <person name="Van Bel M."/>
            <person name="Meyberg R."/>
            <person name="Vives C."/>
            <person name="Morata J."/>
            <person name="Symeonidi A."/>
            <person name="Hiss M."/>
            <person name="Muchero W."/>
            <person name="Kamisugi Y."/>
            <person name="Saleh O."/>
            <person name="Blanc G."/>
            <person name="Decker E.L."/>
            <person name="van Gessel N."/>
            <person name="Grimwood J."/>
            <person name="Hayes R.D."/>
            <person name="Graham S.W."/>
            <person name="Gunter L.E."/>
            <person name="McDaniel S.F."/>
            <person name="Hoernstein S.N.W."/>
            <person name="Larsson A."/>
            <person name="Li F.W."/>
            <person name="Perroud P.F."/>
            <person name="Phillips J."/>
            <person name="Ranjan P."/>
            <person name="Rokshar D.S."/>
            <person name="Rothfels C.J."/>
            <person name="Schneider L."/>
            <person name="Shu S."/>
            <person name="Stevenson D.W."/>
            <person name="Thummler F."/>
            <person name="Tillich M."/>
            <person name="Villarreal Aguilar J.C."/>
            <person name="Widiez T."/>
            <person name="Wong G.K."/>
            <person name="Wymore A."/>
            <person name="Zhang Y."/>
            <person name="Zimmer A.D."/>
            <person name="Quatrano R.S."/>
            <person name="Mayer K.F.X."/>
            <person name="Goodstein D."/>
            <person name="Casacuberta J.M."/>
            <person name="Vandepoele K."/>
            <person name="Reski R."/>
            <person name="Cuming A.C."/>
            <person name="Tuskan G.A."/>
            <person name="Maumus F."/>
            <person name="Salse J."/>
            <person name="Schmutz J."/>
            <person name="Rensing S.A."/>
        </authorList>
    </citation>
    <scope>NUCLEOTIDE SEQUENCE [LARGE SCALE GENOMIC DNA]</scope>
    <source>
        <strain evidence="9 10">cv. Gransden 2004</strain>
    </source>
</reference>